<dbReference type="Pfam" id="PF02743">
    <property type="entry name" value="dCache_1"/>
    <property type="match status" value="1"/>
</dbReference>
<evidence type="ECO:0000313" key="10">
    <source>
        <dbReference type="EMBL" id="CEE00898.1"/>
    </source>
</evidence>
<evidence type="ECO:0000259" key="9">
    <source>
        <dbReference type="PROSITE" id="PS50111"/>
    </source>
</evidence>
<dbReference type="Gene3D" id="1.10.287.950">
    <property type="entry name" value="Methyl-accepting chemotaxis protein"/>
    <property type="match status" value="1"/>
</dbReference>
<dbReference type="InterPro" id="IPR004089">
    <property type="entry name" value="MCPsignal_dom"/>
</dbReference>
<keyword evidence="11" id="KW-1185">Reference proteome</keyword>
<dbReference type="GO" id="GO:0007165">
    <property type="term" value="P:signal transduction"/>
    <property type="evidence" value="ECO:0007669"/>
    <property type="project" value="UniProtKB-KW"/>
</dbReference>
<dbReference type="Gene3D" id="3.30.450.20">
    <property type="entry name" value="PAS domain"/>
    <property type="match status" value="1"/>
</dbReference>
<dbReference type="RefSeq" id="WP_034768810.1">
    <property type="nucleotide sequence ID" value="NZ_CCRF01000037.1"/>
</dbReference>
<dbReference type="PANTHER" id="PTHR32089">
    <property type="entry name" value="METHYL-ACCEPTING CHEMOTAXIS PROTEIN MCPB"/>
    <property type="match status" value="1"/>
</dbReference>
<dbReference type="PROSITE" id="PS50111">
    <property type="entry name" value="CHEMOTAXIS_TRANSDUC_2"/>
    <property type="match status" value="1"/>
</dbReference>
<proteinExistence type="predicted"/>
<protein>
    <submittedName>
        <fullName evidence="10">Methyl-accepting chemotaxis sensory transducer with Cache sensor</fullName>
    </submittedName>
</protein>
<organism evidence="10 11">
    <name type="scientific">Caldibacillus thermoamylovorans</name>
    <dbReference type="NCBI Taxonomy" id="35841"/>
    <lineage>
        <taxon>Bacteria</taxon>
        <taxon>Bacillati</taxon>
        <taxon>Bacillota</taxon>
        <taxon>Bacilli</taxon>
        <taxon>Bacillales</taxon>
        <taxon>Bacillaceae</taxon>
        <taxon>Caldibacillus</taxon>
    </lineage>
</organism>
<evidence type="ECO:0000256" key="2">
    <source>
        <dbReference type="ARBA" id="ARBA00022475"/>
    </source>
</evidence>
<evidence type="ECO:0000256" key="5">
    <source>
        <dbReference type="ARBA" id="ARBA00022989"/>
    </source>
</evidence>
<dbReference type="SUPFAM" id="SSF103190">
    <property type="entry name" value="Sensory domain-like"/>
    <property type="match status" value="1"/>
</dbReference>
<evidence type="ECO:0000256" key="4">
    <source>
        <dbReference type="ARBA" id="ARBA00022692"/>
    </source>
</evidence>
<evidence type="ECO:0000313" key="11">
    <source>
        <dbReference type="Proteomes" id="UP000040576"/>
    </source>
</evidence>
<keyword evidence="3" id="KW-0145">Chemotaxis</keyword>
<keyword evidence="2" id="KW-1003">Cell membrane</keyword>
<dbReference type="Proteomes" id="UP000040576">
    <property type="component" value="Unassembled WGS sequence"/>
</dbReference>
<dbReference type="SUPFAM" id="SSF58104">
    <property type="entry name" value="Methyl-accepting chemotaxis protein (MCP) signaling domain"/>
    <property type="match status" value="1"/>
</dbReference>
<dbReference type="PANTHER" id="PTHR32089:SF112">
    <property type="entry name" value="LYSOZYME-LIKE PROTEIN-RELATED"/>
    <property type="match status" value="1"/>
</dbReference>
<dbReference type="GO" id="GO:0005886">
    <property type="term" value="C:plasma membrane"/>
    <property type="evidence" value="ECO:0007669"/>
    <property type="project" value="UniProtKB-SubCell"/>
</dbReference>
<reference evidence="10 11" key="1">
    <citation type="submission" date="2014-07" db="EMBL/GenBank/DDBJ databases">
        <authorList>
            <person name="Wibberg Daniel"/>
        </authorList>
    </citation>
    <scope>NUCLEOTIDE SEQUENCE [LARGE SCALE GENOMIC DNA]</scope>
</reference>
<dbReference type="EMBL" id="CCRF01000037">
    <property type="protein sequence ID" value="CEE00898.1"/>
    <property type="molecule type" value="Genomic_DNA"/>
</dbReference>
<sequence>MLFFKREINKIEEKIEETENFEGQIQVAVDQLKGVVEQVKIATMQLEMTSSSSKNSTNKLLAHSEKTVTYTHRVADKMHSIEESAVHISASSQEILSTCKTSEKTIEHSWDSLQALQGKFEELRMSHQTLLKQMNQLVKLSDHIHEIVHTIGAISQKTKILALNAAIEAARAGDAGKGFSVVANEVGELANQTSVAVEDSRKNIYYIQEEIKRSAEMVKREAKEVEAGTIEFGNVLHHLESFKEKLSQITNMVFDSTTAVDQQTESVQEITNLLDQISLLSIENKEHVIVVHEDMDKQHESVRQILSISDSLTTTSNELQKLVHHDRSEFQPVDTALIEKIKSNLTDLLQMTELQDMSFSTHKRLLDDILKNNPDLEAIWTNNVDGTFVYSNPKAALINAKARPWFTHALSGNPYVSEVYFSALTKKPCISVSFPIYKENQIIGVLGADVTIN</sequence>
<dbReference type="SMART" id="SM00283">
    <property type="entry name" value="MA"/>
    <property type="match status" value="1"/>
</dbReference>
<dbReference type="InterPro" id="IPR033479">
    <property type="entry name" value="dCache_1"/>
</dbReference>
<evidence type="ECO:0000256" key="3">
    <source>
        <dbReference type="ARBA" id="ARBA00022500"/>
    </source>
</evidence>
<dbReference type="AlphaFoldDB" id="A0A090IWX6"/>
<evidence type="ECO:0000256" key="6">
    <source>
        <dbReference type="ARBA" id="ARBA00023136"/>
    </source>
</evidence>
<dbReference type="CDD" id="cd18773">
    <property type="entry name" value="PDC1_HK_sensor"/>
    <property type="match status" value="1"/>
</dbReference>
<feature type="domain" description="Methyl-accepting transducer" evidence="9">
    <location>
        <begin position="42"/>
        <end position="278"/>
    </location>
</feature>
<dbReference type="Pfam" id="PF00015">
    <property type="entry name" value="MCPsignal"/>
    <property type="match status" value="1"/>
</dbReference>
<keyword evidence="5" id="KW-1133">Transmembrane helix</keyword>
<dbReference type="InterPro" id="IPR029151">
    <property type="entry name" value="Sensor-like_sf"/>
</dbReference>
<keyword evidence="4" id="KW-0812">Transmembrane</keyword>
<dbReference type="GO" id="GO:0006935">
    <property type="term" value="P:chemotaxis"/>
    <property type="evidence" value="ECO:0007669"/>
    <property type="project" value="UniProtKB-KW"/>
</dbReference>
<name>A0A090IWX6_9BACI</name>
<keyword evidence="7 8" id="KW-0807">Transducer</keyword>
<evidence type="ECO:0000256" key="1">
    <source>
        <dbReference type="ARBA" id="ARBA00004651"/>
    </source>
</evidence>
<keyword evidence="6" id="KW-0472">Membrane</keyword>
<gene>
    <name evidence="10" type="ORF">BT1A1_1066</name>
</gene>
<comment type="subcellular location">
    <subcellularLocation>
        <location evidence="1">Cell membrane</location>
        <topology evidence="1">Multi-pass membrane protein</topology>
    </subcellularLocation>
</comment>
<evidence type="ECO:0000256" key="8">
    <source>
        <dbReference type="PROSITE-ProRule" id="PRU00284"/>
    </source>
</evidence>
<accession>A0A090IWX6</accession>
<evidence type="ECO:0000256" key="7">
    <source>
        <dbReference type="ARBA" id="ARBA00023224"/>
    </source>
</evidence>